<reference evidence="8 9" key="1">
    <citation type="submission" date="2014-09" db="EMBL/GenBank/DDBJ databases">
        <title>Vibrio maritimus JCM 19240. (C210) whole genome shotgun sequence.</title>
        <authorList>
            <person name="Sawabe T."/>
            <person name="Meirelles P."/>
            <person name="Nakanishi M."/>
            <person name="Sayaka M."/>
            <person name="Hattori M."/>
            <person name="Ohkuma M."/>
        </authorList>
    </citation>
    <scope>NUCLEOTIDE SEQUENCE [LARGE SCALE GENOMIC DNA]</scope>
    <source>
        <strain evidence="8 9">JCM 19240</strain>
    </source>
</reference>
<keyword evidence="9" id="KW-1185">Reference proteome</keyword>
<dbReference type="InterPro" id="IPR012162">
    <property type="entry name" value="PNPase"/>
</dbReference>
<keyword evidence="4" id="KW-0460">Magnesium</keyword>
<dbReference type="EC" id="2.7.7.8" evidence="1"/>
<dbReference type="InterPro" id="IPR001247">
    <property type="entry name" value="ExoRNase_PH_dom1"/>
</dbReference>
<dbReference type="Proteomes" id="UP000029224">
    <property type="component" value="Unassembled WGS sequence"/>
</dbReference>
<keyword evidence="2 8" id="KW-0808">Transferase</keyword>
<dbReference type="GO" id="GO:0005829">
    <property type="term" value="C:cytosol"/>
    <property type="evidence" value="ECO:0007669"/>
    <property type="project" value="TreeGrafter"/>
</dbReference>
<dbReference type="InterPro" id="IPR036345">
    <property type="entry name" value="ExoRNase_PH_dom2_sf"/>
</dbReference>
<evidence type="ECO:0000313" key="8">
    <source>
        <dbReference type="EMBL" id="GAL32826.1"/>
    </source>
</evidence>
<dbReference type="Pfam" id="PF01138">
    <property type="entry name" value="RNase_PH"/>
    <property type="match status" value="1"/>
</dbReference>
<dbReference type="Pfam" id="PF03725">
    <property type="entry name" value="RNase_PH_C"/>
    <property type="match status" value="1"/>
</dbReference>
<dbReference type="SUPFAM" id="SSF54211">
    <property type="entry name" value="Ribosomal protein S5 domain 2-like"/>
    <property type="match status" value="1"/>
</dbReference>
<dbReference type="GO" id="GO:0004654">
    <property type="term" value="F:polyribonucleotide nucleotidyltransferase activity"/>
    <property type="evidence" value="ECO:0007669"/>
    <property type="project" value="UniProtKB-EC"/>
</dbReference>
<dbReference type="GO" id="GO:0003723">
    <property type="term" value="F:RNA binding"/>
    <property type="evidence" value="ECO:0007669"/>
    <property type="project" value="UniProtKB-KW"/>
</dbReference>
<dbReference type="GO" id="GO:0000175">
    <property type="term" value="F:3'-5'-RNA exonuclease activity"/>
    <property type="evidence" value="ECO:0007669"/>
    <property type="project" value="TreeGrafter"/>
</dbReference>
<dbReference type="SUPFAM" id="SSF55666">
    <property type="entry name" value="Ribonuclease PH domain 2-like"/>
    <property type="match status" value="1"/>
</dbReference>
<accession>A0A090SYR8</accession>
<dbReference type="AlphaFoldDB" id="A0A090SYR8"/>
<evidence type="ECO:0000259" key="6">
    <source>
        <dbReference type="Pfam" id="PF01138"/>
    </source>
</evidence>
<sequence>MFEKPVVKSFQYGNHTVTLETGVIARQATAAVMVTMDDTSVFVSVVGKKEAVEGQDFFPLTVNYQERTYAAGKIPGGFFKREGRPSEGETLTARLIDRPIRPLFPDAFKNEVQVIATVMSVNPNVQPDMVTMIGTSAALAISGIPFNGPIGAARVGHIDGQLVLNPSNTELESSKLDLVVAVQKALFLWLSLKQTT</sequence>
<name>A0A090SYR8_9VIBR</name>
<evidence type="ECO:0000256" key="1">
    <source>
        <dbReference type="ARBA" id="ARBA00012416"/>
    </source>
</evidence>
<dbReference type="EMBL" id="BBMT01000002">
    <property type="protein sequence ID" value="GAL32826.1"/>
    <property type="molecule type" value="Genomic_DNA"/>
</dbReference>
<dbReference type="GO" id="GO:0006402">
    <property type="term" value="P:mRNA catabolic process"/>
    <property type="evidence" value="ECO:0007669"/>
    <property type="project" value="InterPro"/>
</dbReference>
<organism evidence="8 9">
    <name type="scientific">Vibrio maritimus</name>
    <dbReference type="NCBI Taxonomy" id="990268"/>
    <lineage>
        <taxon>Bacteria</taxon>
        <taxon>Pseudomonadati</taxon>
        <taxon>Pseudomonadota</taxon>
        <taxon>Gammaproteobacteria</taxon>
        <taxon>Vibrionales</taxon>
        <taxon>Vibrionaceae</taxon>
        <taxon>Vibrio</taxon>
    </lineage>
</organism>
<evidence type="ECO:0000256" key="3">
    <source>
        <dbReference type="ARBA" id="ARBA00022695"/>
    </source>
</evidence>
<evidence type="ECO:0000313" key="9">
    <source>
        <dbReference type="Proteomes" id="UP000029224"/>
    </source>
</evidence>
<protein>
    <recommendedName>
        <fullName evidence="1">polyribonucleotide nucleotidyltransferase</fullName>
        <ecNumber evidence="1">2.7.7.8</ecNumber>
    </recommendedName>
</protein>
<feature type="domain" description="Exoribonuclease phosphorolytic" evidence="6">
    <location>
        <begin position="16"/>
        <end position="145"/>
    </location>
</feature>
<evidence type="ECO:0000256" key="4">
    <source>
        <dbReference type="ARBA" id="ARBA00022842"/>
    </source>
</evidence>
<proteinExistence type="predicted"/>
<evidence type="ECO:0000256" key="5">
    <source>
        <dbReference type="ARBA" id="ARBA00022884"/>
    </source>
</evidence>
<evidence type="ECO:0000259" key="7">
    <source>
        <dbReference type="Pfam" id="PF03725"/>
    </source>
</evidence>
<gene>
    <name evidence="8" type="ORF">JCM19240_6258</name>
</gene>
<comment type="caution">
    <text evidence="8">The sequence shown here is derived from an EMBL/GenBank/DDBJ whole genome shotgun (WGS) entry which is preliminary data.</text>
</comment>
<reference evidence="8 9" key="2">
    <citation type="submission" date="2014-09" db="EMBL/GenBank/DDBJ databases">
        <authorList>
            <consortium name="NBRP consortium"/>
            <person name="Sawabe T."/>
            <person name="Meirelles P."/>
            <person name="Nakanishi M."/>
            <person name="Sayaka M."/>
            <person name="Hattori M."/>
            <person name="Ohkuma M."/>
        </authorList>
    </citation>
    <scope>NUCLEOTIDE SEQUENCE [LARGE SCALE GENOMIC DNA]</scope>
    <source>
        <strain evidence="8 9">JCM 19240</strain>
    </source>
</reference>
<keyword evidence="3 8" id="KW-0548">Nucleotidyltransferase</keyword>
<dbReference type="InterPro" id="IPR027408">
    <property type="entry name" value="PNPase/RNase_PH_dom_sf"/>
</dbReference>
<keyword evidence="5" id="KW-0694">RNA-binding</keyword>
<dbReference type="PANTHER" id="PTHR11252:SF0">
    <property type="entry name" value="POLYRIBONUCLEOTIDE NUCLEOTIDYLTRANSFERASE 1, MITOCHONDRIAL"/>
    <property type="match status" value="1"/>
</dbReference>
<dbReference type="InterPro" id="IPR020568">
    <property type="entry name" value="Ribosomal_Su5_D2-typ_SF"/>
</dbReference>
<dbReference type="InterPro" id="IPR015847">
    <property type="entry name" value="ExoRNase_PH_dom2"/>
</dbReference>
<evidence type="ECO:0000256" key="2">
    <source>
        <dbReference type="ARBA" id="ARBA00022679"/>
    </source>
</evidence>
<feature type="domain" description="Exoribonuclease phosphorolytic" evidence="7">
    <location>
        <begin position="148"/>
        <end position="181"/>
    </location>
</feature>
<dbReference type="Gene3D" id="3.30.230.70">
    <property type="entry name" value="GHMP Kinase, N-terminal domain"/>
    <property type="match status" value="1"/>
</dbReference>
<dbReference type="PANTHER" id="PTHR11252">
    <property type="entry name" value="POLYRIBONUCLEOTIDE NUCLEOTIDYLTRANSFERASE"/>
    <property type="match status" value="1"/>
</dbReference>
<dbReference type="FunFam" id="3.30.230.70:FF:000001">
    <property type="entry name" value="Polyribonucleotide nucleotidyltransferase"/>
    <property type="match status" value="1"/>
</dbReference>